<dbReference type="InterPro" id="IPR015915">
    <property type="entry name" value="Kelch-typ_b-propeller"/>
</dbReference>
<gene>
    <name evidence="4" type="ORF">V9T40_007874</name>
</gene>
<sequence length="665" mass="75389">MWSNIVYEEEKNSPCSRSKHSVSLLGNYLYLLAGRNGNIPLKDFWRYDLVNRKWELLKPTGDRPPSLQEHTAVTFRDNIYVFGGELGFSGDNETPLWIYESKKNIWRKMRGQKGASVPKGRRGHTALVHRGSAFMYGGYCDLRGSSNELWIFHFDTESWHLLMNNRNYPPGRHKHSAIIHDENMWIYGGMTDLQERSDLWRFDMVTKKWYLIKCKINPGPLHSHVACKLPSSMVIFGGERNGQLVNELWRFHFGTETWQQIRMDIICPQPVSESCAIAISELLLQEGSGKNKSSSPMNLRKLRPTNGTTGPERCSPVDSRRRINAEFFSSSRSSDYSFLPSAQGMMLPPRRQATTPNSCNLSFLKEISKLSQMNLSRLAQSSRCSYQMLDSNESIHNVDEMTNEDISQSDDSAYLRSSRFSSTSSNGVLREVSSLVNTPLTPSDAAKLVYLEDEEAPICGDDYPTVQPTRVNASQNRNRRSYPLANSVRFANPLVTPEEPCSEITSDYASCENIHKLLSSANRCSNNGLDKVKVASKEAVISFTNPNYLTSVQQMVCMEEKIGRGDYVKLNSPADSLLEDSGCVEMTEFRRKPPRSLALSGDNFDSVCEKRKKYRACSAGRYDRHDRQAVTSVCIFLVGGKEQCQITTFKKPISVWKLSLTKDVY</sequence>
<evidence type="ECO:0000256" key="3">
    <source>
        <dbReference type="SAM" id="MobiDB-lite"/>
    </source>
</evidence>
<dbReference type="PANTHER" id="PTHR46376">
    <property type="entry name" value="LEUCINE-ZIPPER-LIKE TRANSCRIPTIONAL REGULATOR 1"/>
    <property type="match status" value="1"/>
</dbReference>
<dbReference type="GO" id="GO:0005794">
    <property type="term" value="C:Golgi apparatus"/>
    <property type="evidence" value="ECO:0007669"/>
    <property type="project" value="TreeGrafter"/>
</dbReference>
<proteinExistence type="predicted"/>
<dbReference type="PANTHER" id="PTHR46376:SF1">
    <property type="entry name" value="LEUCINE-ZIPPER-LIKE TRANSCRIPTIONAL REGULATOR 1"/>
    <property type="match status" value="1"/>
</dbReference>
<name>A0AAN9TM63_9HEMI</name>
<evidence type="ECO:0000256" key="1">
    <source>
        <dbReference type="ARBA" id="ARBA00022441"/>
    </source>
</evidence>
<dbReference type="Proteomes" id="UP001367676">
    <property type="component" value="Unassembled WGS sequence"/>
</dbReference>
<dbReference type="InterPro" id="IPR006652">
    <property type="entry name" value="Kelch_1"/>
</dbReference>
<dbReference type="Pfam" id="PF24681">
    <property type="entry name" value="Kelch_KLHDC2_KLHL20_DRC7"/>
    <property type="match status" value="1"/>
</dbReference>
<protein>
    <recommendedName>
        <fullName evidence="6">Kelch repeat-containing protein</fullName>
    </recommendedName>
</protein>
<evidence type="ECO:0000313" key="5">
    <source>
        <dbReference type="Proteomes" id="UP001367676"/>
    </source>
</evidence>
<keyword evidence="1" id="KW-0880">Kelch repeat</keyword>
<comment type="caution">
    <text evidence="4">The sequence shown here is derived from an EMBL/GenBank/DDBJ whole genome shotgun (WGS) entry which is preliminary data.</text>
</comment>
<dbReference type="Gene3D" id="2.120.10.80">
    <property type="entry name" value="Kelch-type beta propeller"/>
    <property type="match status" value="2"/>
</dbReference>
<evidence type="ECO:0000313" key="4">
    <source>
        <dbReference type="EMBL" id="KAK7593122.1"/>
    </source>
</evidence>
<accession>A0AAN9TM63</accession>
<dbReference type="SUPFAM" id="SSF117281">
    <property type="entry name" value="Kelch motif"/>
    <property type="match status" value="1"/>
</dbReference>
<dbReference type="Pfam" id="PF01344">
    <property type="entry name" value="Kelch_1"/>
    <property type="match status" value="1"/>
</dbReference>
<keyword evidence="2" id="KW-0677">Repeat</keyword>
<feature type="compositionally biased region" description="Polar residues" evidence="3">
    <location>
        <begin position="288"/>
        <end position="297"/>
    </location>
</feature>
<evidence type="ECO:0000256" key="2">
    <source>
        <dbReference type="ARBA" id="ARBA00022737"/>
    </source>
</evidence>
<dbReference type="EMBL" id="JBBCAQ010000020">
    <property type="protein sequence ID" value="KAK7593122.1"/>
    <property type="molecule type" value="Genomic_DNA"/>
</dbReference>
<organism evidence="4 5">
    <name type="scientific">Parthenolecanium corni</name>
    <dbReference type="NCBI Taxonomy" id="536013"/>
    <lineage>
        <taxon>Eukaryota</taxon>
        <taxon>Metazoa</taxon>
        <taxon>Ecdysozoa</taxon>
        <taxon>Arthropoda</taxon>
        <taxon>Hexapoda</taxon>
        <taxon>Insecta</taxon>
        <taxon>Pterygota</taxon>
        <taxon>Neoptera</taxon>
        <taxon>Paraneoptera</taxon>
        <taxon>Hemiptera</taxon>
        <taxon>Sternorrhyncha</taxon>
        <taxon>Coccoidea</taxon>
        <taxon>Coccidae</taxon>
        <taxon>Parthenolecanium</taxon>
    </lineage>
</organism>
<keyword evidence="5" id="KW-1185">Reference proteome</keyword>
<dbReference type="AlphaFoldDB" id="A0AAN9TM63"/>
<feature type="region of interest" description="Disordered" evidence="3">
    <location>
        <begin position="288"/>
        <end position="317"/>
    </location>
</feature>
<evidence type="ECO:0008006" key="6">
    <source>
        <dbReference type="Google" id="ProtNLM"/>
    </source>
</evidence>
<reference evidence="4 5" key="1">
    <citation type="submission" date="2024-03" db="EMBL/GenBank/DDBJ databases">
        <title>Adaptation during the transition from Ophiocordyceps entomopathogen to insect associate is accompanied by gene loss and intensified selection.</title>
        <authorList>
            <person name="Ward C.M."/>
            <person name="Onetto C.A."/>
            <person name="Borneman A.R."/>
        </authorList>
    </citation>
    <scope>NUCLEOTIDE SEQUENCE [LARGE SCALE GENOMIC DNA]</scope>
    <source>
        <strain evidence="4">AWRI1</strain>
        <tissue evidence="4">Single Adult Female</tissue>
    </source>
</reference>
<dbReference type="InterPro" id="IPR051568">
    <property type="entry name" value="LZTR1/Attractin"/>
</dbReference>